<dbReference type="Gene3D" id="3.40.190.10">
    <property type="entry name" value="Periplasmic binding protein-like II"/>
    <property type="match status" value="1"/>
</dbReference>
<dbReference type="PANTHER" id="PTHR42928:SF3">
    <property type="entry name" value="UPF0065 PROTEIN YFLP"/>
    <property type="match status" value="1"/>
</dbReference>
<evidence type="ECO:0000313" key="4">
    <source>
        <dbReference type="Proteomes" id="UP000002318"/>
    </source>
</evidence>
<dbReference type="RefSeq" id="WP_013253849.1">
    <property type="nucleotide sequence ID" value="NC_014364.1"/>
</dbReference>
<dbReference type="PIRSF" id="PIRSF017082">
    <property type="entry name" value="YflP"/>
    <property type="match status" value="1"/>
</dbReference>
<dbReference type="KEGG" id="ssm:Spirs_1258"/>
<dbReference type="Gene3D" id="3.40.190.150">
    <property type="entry name" value="Bordetella uptake gene, domain 1"/>
    <property type="match status" value="1"/>
</dbReference>
<dbReference type="eggNOG" id="COG3181">
    <property type="taxonomic scope" value="Bacteria"/>
</dbReference>
<dbReference type="OrthoDB" id="8881899at2"/>
<dbReference type="PANTHER" id="PTHR42928">
    <property type="entry name" value="TRICARBOXYLATE-BINDING PROTEIN"/>
    <property type="match status" value="1"/>
</dbReference>
<evidence type="ECO:0000313" key="3">
    <source>
        <dbReference type="EMBL" id="ADK80385.1"/>
    </source>
</evidence>
<evidence type="ECO:0000256" key="1">
    <source>
        <dbReference type="ARBA" id="ARBA00006987"/>
    </source>
</evidence>
<dbReference type="EMBL" id="CP002116">
    <property type="protein sequence ID" value="ADK80385.1"/>
    <property type="molecule type" value="Genomic_DNA"/>
</dbReference>
<evidence type="ECO:0008006" key="5">
    <source>
        <dbReference type="Google" id="ProtNLM"/>
    </source>
</evidence>
<dbReference type="CDD" id="cd07012">
    <property type="entry name" value="PBP2_Bug_TTT"/>
    <property type="match status" value="1"/>
</dbReference>
<dbReference type="InterPro" id="IPR005064">
    <property type="entry name" value="BUG"/>
</dbReference>
<dbReference type="AlphaFoldDB" id="E1R2V3"/>
<dbReference type="HOGENOM" id="CLU_045683_1_0_12"/>
<evidence type="ECO:0000256" key="2">
    <source>
        <dbReference type="SAM" id="SignalP"/>
    </source>
</evidence>
<gene>
    <name evidence="3" type="ordered locus">Spirs_1258</name>
</gene>
<sequence>MKKAMFMLTVTVLLTASLFANGTPEGDGGAAIYPDNVVEFVVPASAGGGSDTLARLILEIIHENNLVDGTMVIVNKPGGASAAGHAYIMGKKDGNYTIFTMNAAHALAARANKSIQDREFTPIANLAMDNVLLVAKADGPYKDFQGALKAIKEHPESILVGIADNLDKLCVAQINMETETEFSTVYFDGAGEIATALLGDHIQLGIFNPNECLGQIQAGTMVALAAFSTDRLEAPLDTVPTFAELGYPNIEFQMFRSIMGGPGMSPEVQQYWSDVMQKVTETETWKNNYIRKNGLEAKFMPADEYAEYHERMAERLYQMGNIIGLFK</sequence>
<dbReference type="InterPro" id="IPR042100">
    <property type="entry name" value="Bug_dom1"/>
</dbReference>
<dbReference type="STRING" id="573413.Spirs_1258"/>
<accession>E1R2V3</accession>
<feature type="chain" id="PRO_5003150432" description="Tripartite tricarboxylate transporter substrate binding protein" evidence="2">
    <location>
        <begin position="23"/>
        <end position="327"/>
    </location>
</feature>
<feature type="signal peptide" evidence="2">
    <location>
        <begin position="1"/>
        <end position="22"/>
    </location>
</feature>
<organism evidence="3 4">
    <name type="scientific">Sediminispirochaeta smaragdinae (strain DSM 11293 / JCM 15392 / SEBR 4228)</name>
    <name type="common">Spirochaeta smaragdinae</name>
    <dbReference type="NCBI Taxonomy" id="573413"/>
    <lineage>
        <taxon>Bacteria</taxon>
        <taxon>Pseudomonadati</taxon>
        <taxon>Spirochaetota</taxon>
        <taxon>Spirochaetia</taxon>
        <taxon>Spirochaetales</taxon>
        <taxon>Spirochaetaceae</taxon>
        <taxon>Sediminispirochaeta</taxon>
    </lineage>
</organism>
<keyword evidence="2" id="KW-0732">Signal</keyword>
<comment type="similarity">
    <text evidence="1">Belongs to the UPF0065 (bug) family.</text>
</comment>
<dbReference type="Proteomes" id="UP000002318">
    <property type="component" value="Chromosome"/>
</dbReference>
<protein>
    <recommendedName>
        <fullName evidence="5">Tripartite tricarboxylate transporter substrate binding protein</fullName>
    </recommendedName>
</protein>
<proteinExistence type="inferred from homology"/>
<name>E1R2V3_SEDSS</name>
<reference evidence="3 4" key="1">
    <citation type="journal article" date="2010" name="Stand. Genomic Sci.">
        <title>Complete genome sequence of Spirochaeta smaragdinae type strain (SEBR 4228).</title>
        <authorList>
            <person name="Mavromatis K."/>
            <person name="Yasawong M."/>
            <person name="Chertkov O."/>
            <person name="Lapidus A."/>
            <person name="Lucas S."/>
            <person name="Nolan M."/>
            <person name="Del Rio T.G."/>
            <person name="Tice H."/>
            <person name="Cheng J.F."/>
            <person name="Pitluck S."/>
            <person name="Liolios K."/>
            <person name="Ivanova N."/>
            <person name="Tapia R."/>
            <person name="Han C."/>
            <person name="Bruce D."/>
            <person name="Goodwin L."/>
            <person name="Pati A."/>
            <person name="Chen A."/>
            <person name="Palaniappan K."/>
            <person name="Land M."/>
            <person name="Hauser L."/>
            <person name="Chang Y.J."/>
            <person name="Jeffries C.D."/>
            <person name="Detter J.C."/>
            <person name="Rohde M."/>
            <person name="Brambilla E."/>
            <person name="Spring S."/>
            <person name="Goker M."/>
            <person name="Sikorski J."/>
            <person name="Woyke T."/>
            <person name="Bristow J."/>
            <person name="Eisen J.A."/>
            <person name="Markowitz V."/>
            <person name="Hugenholtz P."/>
            <person name="Klenk H.P."/>
            <person name="Kyrpides N.C."/>
        </authorList>
    </citation>
    <scope>NUCLEOTIDE SEQUENCE [LARGE SCALE GENOMIC DNA]</scope>
    <source>
        <strain evidence="4">DSM 11293 / JCM 15392 / SEBR 4228</strain>
    </source>
</reference>
<keyword evidence="4" id="KW-1185">Reference proteome</keyword>
<dbReference type="Pfam" id="PF03401">
    <property type="entry name" value="TctC"/>
    <property type="match status" value="1"/>
</dbReference>